<keyword evidence="3 5" id="KW-0238">DNA-binding</keyword>
<dbReference type="SUPFAM" id="SSF56349">
    <property type="entry name" value="DNA breaking-rejoining enzymes"/>
    <property type="match status" value="1"/>
</dbReference>
<evidence type="ECO:0000259" key="7">
    <source>
        <dbReference type="PROSITE" id="PS51900"/>
    </source>
</evidence>
<gene>
    <name evidence="8" type="ORF">NW133_10160</name>
</gene>
<dbReference type="PANTHER" id="PTHR30349">
    <property type="entry name" value="PHAGE INTEGRASE-RELATED"/>
    <property type="match status" value="1"/>
</dbReference>
<evidence type="ECO:0000259" key="6">
    <source>
        <dbReference type="PROSITE" id="PS51898"/>
    </source>
</evidence>
<keyword evidence="4" id="KW-0233">DNA recombination</keyword>
<dbReference type="PANTHER" id="PTHR30349:SF64">
    <property type="entry name" value="PROPHAGE INTEGRASE INTD-RELATED"/>
    <property type="match status" value="1"/>
</dbReference>
<comment type="caution">
    <text evidence="8">The sequence shown here is derived from an EMBL/GenBank/DDBJ whole genome shotgun (WGS) entry which is preliminary data.</text>
</comment>
<keyword evidence="9" id="KW-1185">Reference proteome</keyword>
<evidence type="ECO:0000256" key="5">
    <source>
        <dbReference type="PROSITE-ProRule" id="PRU01248"/>
    </source>
</evidence>
<dbReference type="Proteomes" id="UP001072952">
    <property type="component" value="Unassembled WGS sequence"/>
</dbReference>
<accession>A0ABT4BQ83</accession>
<dbReference type="Gene3D" id="1.10.443.10">
    <property type="entry name" value="Intergrase catalytic core"/>
    <property type="match status" value="1"/>
</dbReference>
<feature type="domain" description="Core-binding (CB)" evidence="7">
    <location>
        <begin position="38"/>
        <end position="119"/>
    </location>
</feature>
<name>A0ABT4BQ83_9STAP</name>
<proteinExistence type="inferred from homology"/>
<protein>
    <submittedName>
        <fullName evidence="8">Tyrosine-type recombinase/integrase</fullName>
    </submittedName>
</protein>
<dbReference type="InterPro" id="IPR011010">
    <property type="entry name" value="DNA_brk_join_enz"/>
</dbReference>
<evidence type="ECO:0000256" key="1">
    <source>
        <dbReference type="ARBA" id="ARBA00008857"/>
    </source>
</evidence>
<dbReference type="CDD" id="cd00397">
    <property type="entry name" value="DNA_BRE_C"/>
    <property type="match status" value="1"/>
</dbReference>
<organism evidence="8 9">
    <name type="scientific">Staphylococcus pettenkoferi</name>
    <dbReference type="NCBI Taxonomy" id="170573"/>
    <lineage>
        <taxon>Bacteria</taxon>
        <taxon>Bacillati</taxon>
        <taxon>Bacillota</taxon>
        <taxon>Bacilli</taxon>
        <taxon>Bacillales</taxon>
        <taxon>Staphylococcaceae</taxon>
        <taxon>Staphylococcus</taxon>
    </lineage>
</organism>
<dbReference type="PROSITE" id="PS51900">
    <property type="entry name" value="CB"/>
    <property type="match status" value="1"/>
</dbReference>
<dbReference type="InterPro" id="IPR044068">
    <property type="entry name" value="CB"/>
</dbReference>
<dbReference type="Pfam" id="PF14659">
    <property type="entry name" value="Phage_int_SAM_3"/>
    <property type="match status" value="1"/>
</dbReference>
<evidence type="ECO:0000256" key="3">
    <source>
        <dbReference type="ARBA" id="ARBA00023125"/>
    </source>
</evidence>
<dbReference type="InterPro" id="IPR004107">
    <property type="entry name" value="Integrase_SAM-like_N"/>
</dbReference>
<sequence length="333" mass="38961">MILDIKGKDGFRTKILARNSANEKYNQLTKGIDLENKIPFSDYAKDWIQTYKKENLSDKTFRHYERIAEKIEKHFQETPINAITRTRYQKFLNIYNKELSQDQLGRLHAVCKKLVESAIYDGLIYKNFTIGIEVKSKKSPLNKESDKFIEIEELKRIKQYYLDRVKHYAPSTHIILLMIETGGRFSDCINLKREDINKVKSEVFLNGTKNRTAQRYVKVSKSLIKILLDYANHHPVSIEGYLFTHKGKRIDNAALNKSIKQACINLGINRNITSHAFRHSHASYLIYKNINIYYISKRLGHADISVTLRDYGHLLKETEKEDEKQTIALMEKI</sequence>
<reference evidence="8" key="2">
    <citation type="submission" date="2022-08" db="EMBL/GenBank/DDBJ databases">
        <authorList>
            <person name="Magnan C."/>
        </authorList>
    </citation>
    <scope>NUCLEOTIDE SEQUENCE</scope>
    <source>
        <strain evidence="8">NSP012P</strain>
    </source>
</reference>
<comment type="similarity">
    <text evidence="1">Belongs to the 'phage' integrase family.</text>
</comment>
<dbReference type="PROSITE" id="PS51898">
    <property type="entry name" value="TYR_RECOMBINASE"/>
    <property type="match status" value="1"/>
</dbReference>
<dbReference type="RefSeq" id="WP_242490245.1">
    <property type="nucleotide sequence ID" value="NZ_JANSKR010000028.1"/>
</dbReference>
<dbReference type="Pfam" id="PF00589">
    <property type="entry name" value="Phage_integrase"/>
    <property type="match status" value="1"/>
</dbReference>
<dbReference type="Gene3D" id="1.10.150.130">
    <property type="match status" value="1"/>
</dbReference>
<evidence type="ECO:0000313" key="8">
    <source>
        <dbReference type="EMBL" id="MCY1583885.1"/>
    </source>
</evidence>
<evidence type="ECO:0000313" key="9">
    <source>
        <dbReference type="Proteomes" id="UP001072952"/>
    </source>
</evidence>
<dbReference type="InterPro" id="IPR013762">
    <property type="entry name" value="Integrase-like_cat_sf"/>
</dbReference>
<dbReference type="InterPro" id="IPR002104">
    <property type="entry name" value="Integrase_catalytic"/>
</dbReference>
<reference evidence="8" key="1">
    <citation type="journal article" date="2022" name="Int. J. Mol. Sci.">
        <title>Phenotypic and Genotypic Virulence Characterisation of Staphylococcus pettenkoferi Strains Isolated from Human Bloodstream and Diabetic Foot Infections.</title>
        <authorList>
            <person name="Magnan C."/>
            <person name="Ahmad-Mansour N."/>
            <person name="Pouget C."/>
            <person name="Morsli M."/>
            <person name="Huc-Brandt S."/>
            <person name="Pantel A."/>
            <person name="Dunyach-Remy C."/>
            <person name="Sotto A."/>
            <person name="Molle V."/>
            <person name="Lavigne J.-P."/>
        </authorList>
    </citation>
    <scope>NUCLEOTIDE SEQUENCE</scope>
    <source>
        <strain evidence="8">NSP012P</strain>
    </source>
</reference>
<keyword evidence="2" id="KW-0229">DNA integration</keyword>
<evidence type="ECO:0000256" key="2">
    <source>
        <dbReference type="ARBA" id="ARBA00022908"/>
    </source>
</evidence>
<dbReference type="InterPro" id="IPR010998">
    <property type="entry name" value="Integrase_recombinase_N"/>
</dbReference>
<evidence type="ECO:0000256" key="4">
    <source>
        <dbReference type="ARBA" id="ARBA00023172"/>
    </source>
</evidence>
<feature type="domain" description="Tyr recombinase" evidence="6">
    <location>
        <begin position="144"/>
        <end position="324"/>
    </location>
</feature>
<dbReference type="InterPro" id="IPR050090">
    <property type="entry name" value="Tyrosine_recombinase_XerCD"/>
</dbReference>
<dbReference type="EMBL" id="JANSLD010000034">
    <property type="protein sequence ID" value="MCY1583885.1"/>
    <property type="molecule type" value="Genomic_DNA"/>
</dbReference>